<dbReference type="OrthoDB" id="2219495at2759"/>
<evidence type="ECO:0000256" key="2">
    <source>
        <dbReference type="ARBA" id="ARBA00010989"/>
    </source>
</evidence>
<evidence type="ECO:0000256" key="1">
    <source>
        <dbReference type="ARBA" id="ARBA00001974"/>
    </source>
</evidence>
<evidence type="ECO:0000313" key="8">
    <source>
        <dbReference type="Proteomes" id="UP000054567"/>
    </source>
</evidence>
<dbReference type="AlphaFoldDB" id="A0A0J6FUQ0"/>
<dbReference type="PANTHER" id="PTHR10961">
    <property type="entry name" value="PEROXISOMAL SARCOSINE OXIDASE"/>
    <property type="match status" value="1"/>
</dbReference>
<dbReference type="VEuPathDB" id="FungiDB:CPAG_09169"/>
<comment type="similarity">
    <text evidence="2">Belongs to the MSOX/MTOX family.</text>
</comment>
<dbReference type="SUPFAM" id="SSF51905">
    <property type="entry name" value="FAD/NAD(P)-binding domain"/>
    <property type="match status" value="1"/>
</dbReference>
<evidence type="ECO:0000313" key="7">
    <source>
        <dbReference type="EMBL" id="KMM72879.1"/>
    </source>
</evidence>
<accession>A0A0J6FUQ0</accession>
<feature type="domain" description="FAD dependent oxidoreductase" evidence="6">
    <location>
        <begin position="10"/>
        <end position="386"/>
    </location>
</feature>
<evidence type="ECO:0000256" key="4">
    <source>
        <dbReference type="ARBA" id="ARBA00022827"/>
    </source>
</evidence>
<keyword evidence="4" id="KW-0274">FAD</keyword>
<sequence>MAATPLPESILIVGGGVFGLSTALALSRRHSGKITLVESSPTIPNPHGSSVDASRIIRADYANDAYARLATAAIEQWRTTEWGHEGRYNRNGLVLVSSGSAETGAYVRSSYENVKALDKSGKEVELLPTKEDVESVVPGYGTGNNVAGGYVNWGSGWGDAEASVRFAKQLLDETGRVEFKTGNVKRLLSIPDQGGNRKVTGVELSDCTTISADLVILAAGAWTGQLVDLRGRADATGQVLAYIQITDEEQARLANMPTILNFSTGMFIIPPRNNLLKVARHAYGYRNPKSVPDPSGGNGTIEPSLPENGVPIPPEGEQACRTALQEMLPAFADRPFVKTRICWYSDTPKGDFLITHHPTYTSLFLATGGSGHGFKFLPVIGDKVVDALEGKLDPELKQLWSWPEQLAVANGEIPIVWTEDGSRSGPKGMILAEELAKNNKRMGSKL</sequence>
<dbReference type="GO" id="GO:0050660">
    <property type="term" value="F:flavin adenine dinucleotide binding"/>
    <property type="evidence" value="ECO:0007669"/>
    <property type="project" value="InterPro"/>
</dbReference>
<name>A0A0J6FUQ0_COCPO</name>
<dbReference type="GO" id="GO:0050031">
    <property type="term" value="F:L-pipecolate oxidase activity"/>
    <property type="evidence" value="ECO:0007669"/>
    <property type="project" value="TreeGrafter"/>
</dbReference>
<proteinExistence type="inferred from homology"/>
<dbReference type="Proteomes" id="UP000054567">
    <property type="component" value="Unassembled WGS sequence"/>
</dbReference>
<dbReference type="InterPro" id="IPR036188">
    <property type="entry name" value="FAD/NAD-bd_sf"/>
</dbReference>
<dbReference type="InterPro" id="IPR045170">
    <property type="entry name" value="MTOX"/>
</dbReference>
<organism evidence="7 8">
    <name type="scientific">Coccidioides posadasii RMSCC 3488</name>
    <dbReference type="NCBI Taxonomy" id="454284"/>
    <lineage>
        <taxon>Eukaryota</taxon>
        <taxon>Fungi</taxon>
        <taxon>Dikarya</taxon>
        <taxon>Ascomycota</taxon>
        <taxon>Pezizomycotina</taxon>
        <taxon>Eurotiomycetes</taxon>
        <taxon>Eurotiomycetidae</taxon>
        <taxon>Onygenales</taxon>
        <taxon>Onygenaceae</taxon>
        <taxon>Coccidioides</taxon>
    </lineage>
</organism>
<protein>
    <submittedName>
        <fullName evidence="7">Fructosyl-amino acid oxidase</fullName>
    </submittedName>
</protein>
<comment type="cofactor">
    <cofactor evidence="1">
        <name>FAD</name>
        <dbReference type="ChEBI" id="CHEBI:57692"/>
    </cofactor>
</comment>
<dbReference type="InterPro" id="IPR006076">
    <property type="entry name" value="FAD-dep_OxRdtase"/>
</dbReference>
<evidence type="ECO:0000256" key="3">
    <source>
        <dbReference type="ARBA" id="ARBA00022630"/>
    </source>
</evidence>
<reference evidence="7 8" key="1">
    <citation type="submission" date="2007-06" db="EMBL/GenBank/DDBJ databases">
        <title>The Genome Sequence of Coccidioides posadasii RMSCC_3488.</title>
        <authorList>
            <consortium name="Coccidioides Genome Resources Consortium"/>
            <consortium name="The Broad Institute Genome Sequencing Platform"/>
            <person name="Henn M.R."/>
            <person name="Sykes S."/>
            <person name="Young S."/>
            <person name="Jaffe D."/>
            <person name="Berlin A."/>
            <person name="Alvarez P."/>
            <person name="Butler J."/>
            <person name="Gnerre S."/>
            <person name="Grabherr M."/>
            <person name="Mauceli E."/>
            <person name="Brockman W."/>
            <person name="Kodira C."/>
            <person name="Alvarado L."/>
            <person name="Zeng Q."/>
            <person name="Crawford M."/>
            <person name="Antoine C."/>
            <person name="Devon K."/>
            <person name="Galgiani J."/>
            <person name="Orsborn K."/>
            <person name="Lewis M.L."/>
            <person name="Nusbaum C."/>
            <person name="Galagan J."/>
            <person name="Birren B."/>
        </authorList>
    </citation>
    <scope>NUCLEOTIDE SEQUENCE [LARGE SCALE GENOMIC DNA]</scope>
    <source>
        <strain evidence="7 8">RMSCC 3488</strain>
    </source>
</reference>
<reference evidence="8" key="2">
    <citation type="journal article" date="2009" name="Genome Res.">
        <title>Comparative genomic analyses of the human fungal pathogens Coccidioides and their relatives.</title>
        <authorList>
            <person name="Sharpton T.J."/>
            <person name="Stajich J.E."/>
            <person name="Rounsley S.D."/>
            <person name="Gardner M.J."/>
            <person name="Wortman J.R."/>
            <person name="Jordar V.S."/>
            <person name="Maiti R."/>
            <person name="Kodira C.D."/>
            <person name="Neafsey D.E."/>
            <person name="Zeng Q."/>
            <person name="Hung C.-Y."/>
            <person name="McMahan C."/>
            <person name="Muszewska A."/>
            <person name="Grynberg M."/>
            <person name="Mandel M.A."/>
            <person name="Kellner E.M."/>
            <person name="Barker B.M."/>
            <person name="Galgiani J.N."/>
            <person name="Orbach M.J."/>
            <person name="Kirkland T.N."/>
            <person name="Cole G.T."/>
            <person name="Henn M.R."/>
            <person name="Birren B.W."/>
            <person name="Taylor J.W."/>
        </authorList>
    </citation>
    <scope>NUCLEOTIDE SEQUENCE [LARGE SCALE GENOMIC DNA]</scope>
    <source>
        <strain evidence="8">RMSCC 3488</strain>
    </source>
</reference>
<evidence type="ECO:0000256" key="5">
    <source>
        <dbReference type="ARBA" id="ARBA00023002"/>
    </source>
</evidence>
<dbReference type="Pfam" id="PF01266">
    <property type="entry name" value="DAO"/>
    <property type="match status" value="1"/>
</dbReference>
<dbReference type="SUPFAM" id="SSF54373">
    <property type="entry name" value="FAD-linked reductases, C-terminal domain"/>
    <property type="match status" value="1"/>
</dbReference>
<dbReference type="Gene3D" id="3.50.50.60">
    <property type="entry name" value="FAD/NAD(P)-binding domain"/>
    <property type="match status" value="1"/>
</dbReference>
<keyword evidence="3" id="KW-0285">Flavoprotein</keyword>
<dbReference type="EMBL" id="DS268114">
    <property type="protein sequence ID" value="KMM72879.1"/>
    <property type="molecule type" value="Genomic_DNA"/>
</dbReference>
<keyword evidence="5" id="KW-0560">Oxidoreductase</keyword>
<dbReference type="Gene3D" id="3.30.9.10">
    <property type="entry name" value="D-Amino Acid Oxidase, subunit A, domain 2"/>
    <property type="match status" value="1"/>
</dbReference>
<dbReference type="PANTHER" id="PTHR10961:SF46">
    <property type="entry name" value="PEROXISOMAL SARCOSINE OXIDASE"/>
    <property type="match status" value="1"/>
</dbReference>
<reference evidence="8" key="3">
    <citation type="journal article" date="2010" name="Genome Res.">
        <title>Population genomic sequencing of Coccidioides fungi reveals recent hybridization and transposon control.</title>
        <authorList>
            <person name="Neafsey D.E."/>
            <person name="Barker B.M."/>
            <person name="Sharpton T.J."/>
            <person name="Stajich J.E."/>
            <person name="Park D.J."/>
            <person name="Whiston E."/>
            <person name="Hung C.-Y."/>
            <person name="McMahan C."/>
            <person name="White J."/>
            <person name="Sykes S."/>
            <person name="Heiman D."/>
            <person name="Young S."/>
            <person name="Zeng Q."/>
            <person name="Abouelleil A."/>
            <person name="Aftuck L."/>
            <person name="Bessette D."/>
            <person name="Brown A."/>
            <person name="FitzGerald M."/>
            <person name="Lui A."/>
            <person name="Macdonald J.P."/>
            <person name="Priest M."/>
            <person name="Orbach M.J."/>
            <person name="Galgiani J.N."/>
            <person name="Kirkland T.N."/>
            <person name="Cole G.T."/>
            <person name="Birren B.W."/>
            <person name="Henn M.R."/>
            <person name="Taylor J.W."/>
            <person name="Rounsley S.D."/>
        </authorList>
    </citation>
    <scope>NUCLEOTIDE SEQUENCE [LARGE SCALE GENOMIC DNA]</scope>
    <source>
        <strain evidence="8">RMSCC 3488</strain>
    </source>
</reference>
<gene>
    <name evidence="7" type="ORF">CPAG_09169</name>
</gene>
<dbReference type="GO" id="GO:0008115">
    <property type="term" value="F:sarcosine oxidase activity"/>
    <property type="evidence" value="ECO:0007669"/>
    <property type="project" value="TreeGrafter"/>
</dbReference>
<evidence type="ECO:0000259" key="6">
    <source>
        <dbReference type="Pfam" id="PF01266"/>
    </source>
</evidence>
<dbReference type="GO" id="GO:0004657">
    <property type="term" value="F:proline dehydrogenase activity"/>
    <property type="evidence" value="ECO:0007669"/>
    <property type="project" value="TreeGrafter"/>
</dbReference>